<evidence type="ECO:0000313" key="2">
    <source>
        <dbReference type="EMBL" id="TCJ14454.1"/>
    </source>
</evidence>
<evidence type="ECO:0000313" key="3">
    <source>
        <dbReference type="Proteomes" id="UP000295334"/>
    </source>
</evidence>
<dbReference type="EMBL" id="SJZI01000042">
    <property type="protein sequence ID" value="TCJ14454.1"/>
    <property type="molecule type" value="Genomic_DNA"/>
</dbReference>
<protein>
    <submittedName>
        <fullName evidence="2">Uncharacterized protein</fullName>
    </submittedName>
</protein>
<comment type="caution">
    <text evidence="2">The sequence shown here is derived from an EMBL/GenBank/DDBJ whole genome shotgun (WGS) entry which is preliminary data.</text>
</comment>
<organism evidence="2 3">
    <name type="scientific">Flaviaesturariibacter flavus</name>
    <dbReference type="NCBI Taxonomy" id="2502780"/>
    <lineage>
        <taxon>Bacteria</taxon>
        <taxon>Pseudomonadati</taxon>
        <taxon>Bacteroidota</taxon>
        <taxon>Chitinophagia</taxon>
        <taxon>Chitinophagales</taxon>
        <taxon>Chitinophagaceae</taxon>
        <taxon>Flaviaestuariibacter</taxon>
    </lineage>
</organism>
<evidence type="ECO:0000256" key="1">
    <source>
        <dbReference type="SAM" id="MobiDB-lite"/>
    </source>
</evidence>
<feature type="region of interest" description="Disordered" evidence="1">
    <location>
        <begin position="31"/>
        <end position="91"/>
    </location>
</feature>
<dbReference type="Proteomes" id="UP000295334">
    <property type="component" value="Unassembled WGS sequence"/>
</dbReference>
<keyword evidence="3" id="KW-1185">Reference proteome</keyword>
<dbReference type="RefSeq" id="WP_131449445.1">
    <property type="nucleotide sequence ID" value="NZ_SJZI01000042.1"/>
</dbReference>
<sequence>MPRIPKHGLWAEKKWNEGREAGKHRDMGIKTAAGQDTEGHVRGSKQSEFSERPHRSGSAAKMMRIATSATHAKKAATRFSPEQNTEDPGAF</sequence>
<proteinExistence type="predicted"/>
<dbReference type="OrthoDB" id="10000175at2"/>
<reference evidence="2 3" key="1">
    <citation type="submission" date="2019-03" db="EMBL/GenBank/DDBJ databases">
        <authorList>
            <person name="Kim M.K.M."/>
        </authorList>
    </citation>
    <scope>NUCLEOTIDE SEQUENCE [LARGE SCALE GENOMIC DNA]</scope>
    <source>
        <strain evidence="2 3">17J68-12</strain>
    </source>
</reference>
<dbReference type="AlphaFoldDB" id="A0A4R1BBU1"/>
<accession>A0A4R1BBU1</accession>
<name>A0A4R1BBU1_9BACT</name>
<gene>
    <name evidence="2" type="ORF">EPD60_10715</name>
</gene>